<dbReference type="FunFam" id="3.40.50.300:FF:000001">
    <property type="entry name" value="ATP-dependent zinc metalloprotease FtsH"/>
    <property type="match status" value="1"/>
</dbReference>
<keyword evidence="8 14" id="KW-0862">Zinc</keyword>
<reference evidence="18" key="1">
    <citation type="journal article" date="2020" name="mSystems">
        <title>Genome- and Community-Level Interaction Insights into Carbon Utilization and Element Cycling Functions of Hydrothermarchaeota in Hydrothermal Sediment.</title>
        <authorList>
            <person name="Zhou Z."/>
            <person name="Liu Y."/>
            <person name="Xu W."/>
            <person name="Pan J."/>
            <person name="Luo Z.H."/>
            <person name="Li M."/>
        </authorList>
    </citation>
    <scope>NUCLEOTIDE SEQUENCE [LARGE SCALE GENOMIC DNA]</scope>
    <source>
        <strain evidence="18">HyVt-633</strain>
    </source>
</reference>
<dbReference type="Pfam" id="PF17862">
    <property type="entry name" value="AAA_lid_3"/>
    <property type="match status" value="1"/>
</dbReference>
<evidence type="ECO:0000256" key="1">
    <source>
        <dbReference type="ARBA" id="ARBA00004370"/>
    </source>
</evidence>
<dbReference type="PANTHER" id="PTHR43655">
    <property type="entry name" value="ATP-DEPENDENT PROTEASE"/>
    <property type="match status" value="1"/>
</dbReference>
<comment type="similarity">
    <text evidence="15">Belongs to the AAA ATPase family.</text>
</comment>
<evidence type="ECO:0000256" key="5">
    <source>
        <dbReference type="ARBA" id="ARBA00022723"/>
    </source>
</evidence>
<evidence type="ECO:0000256" key="16">
    <source>
        <dbReference type="SAM" id="MobiDB-lite"/>
    </source>
</evidence>
<feature type="binding site" evidence="14">
    <location>
        <begin position="238"/>
        <end position="245"/>
    </location>
    <ligand>
        <name>ATP</name>
        <dbReference type="ChEBI" id="CHEBI:30616"/>
    </ligand>
</feature>
<keyword evidence="10 14" id="KW-1133">Transmembrane helix</keyword>
<comment type="caution">
    <text evidence="18">The sequence shown here is derived from an EMBL/GenBank/DDBJ whole genome shotgun (WGS) entry which is preliminary data.</text>
</comment>
<dbReference type="InterPro" id="IPR003959">
    <property type="entry name" value="ATPase_AAA_core"/>
</dbReference>
<dbReference type="GO" id="GO:0008270">
    <property type="term" value="F:zinc ion binding"/>
    <property type="evidence" value="ECO:0007669"/>
    <property type="project" value="UniProtKB-UniRule"/>
</dbReference>
<dbReference type="EMBL" id="DRSQ01000218">
    <property type="protein sequence ID" value="HHE32939.1"/>
    <property type="molecule type" value="Genomic_DNA"/>
</dbReference>
<comment type="similarity">
    <text evidence="2 14">In the C-terminal section; belongs to the peptidase M41 family.</text>
</comment>
<evidence type="ECO:0000256" key="11">
    <source>
        <dbReference type="ARBA" id="ARBA00023049"/>
    </source>
</evidence>
<keyword evidence="5 14" id="KW-0479">Metal-binding</keyword>
<dbReference type="Gene3D" id="3.30.720.210">
    <property type="match status" value="1"/>
</dbReference>
<feature type="transmembrane region" description="Helical" evidence="14">
    <location>
        <begin position="27"/>
        <end position="46"/>
    </location>
</feature>
<protein>
    <recommendedName>
        <fullName evidence="14">ATP-dependent zinc metalloprotease FtsH</fullName>
        <ecNumber evidence="14">3.4.24.-</ecNumber>
    </recommendedName>
</protein>
<proteinExistence type="inferred from homology"/>
<dbReference type="GO" id="GO:0005524">
    <property type="term" value="F:ATP binding"/>
    <property type="evidence" value="ECO:0007669"/>
    <property type="project" value="UniProtKB-UniRule"/>
</dbReference>
<dbReference type="GO" id="GO:0005886">
    <property type="term" value="C:plasma membrane"/>
    <property type="evidence" value="ECO:0007669"/>
    <property type="project" value="UniProtKB-SubCell"/>
</dbReference>
<dbReference type="FunFam" id="1.10.8.60:FF:000001">
    <property type="entry name" value="ATP-dependent zinc metalloprotease FtsH"/>
    <property type="match status" value="1"/>
</dbReference>
<feature type="binding site" evidence="14">
    <location>
        <position position="465"/>
    </location>
    <ligand>
        <name>Zn(2+)</name>
        <dbReference type="ChEBI" id="CHEBI:29105"/>
        <note>catalytic</note>
    </ligand>
</feature>
<keyword evidence="14" id="KW-1003">Cell membrane</keyword>
<dbReference type="InterPro" id="IPR003593">
    <property type="entry name" value="AAA+_ATPase"/>
</dbReference>
<dbReference type="PROSITE" id="PS00674">
    <property type="entry name" value="AAA"/>
    <property type="match status" value="1"/>
</dbReference>
<dbReference type="Gene3D" id="1.10.8.60">
    <property type="match status" value="1"/>
</dbReference>
<dbReference type="GO" id="GO:0004176">
    <property type="term" value="F:ATP-dependent peptidase activity"/>
    <property type="evidence" value="ECO:0007669"/>
    <property type="project" value="InterPro"/>
</dbReference>
<dbReference type="HAMAP" id="MF_01458">
    <property type="entry name" value="FtsH"/>
    <property type="match status" value="1"/>
</dbReference>
<dbReference type="InterPro" id="IPR037219">
    <property type="entry name" value="Peptidase_M41-like"/>
</dbReference>
<feature type="domain" description="AAA+ ATPase" evidence="17">
    <location>
        <begin position="230"/>
        <end position="370"/>
    </location>
</feature>
<feature type="compositionally biased region" description="Low complexity" evidence="16">
    <location>
        <begin position="664"/>
        <end position="680"/>
    </location>
</feature>
<dbReference type="EC" id="3.4.24.-" evidence="14"/>
<evidence type="ECO:0000256" key="14">
    <source>
        <dbReference type="HAMAP-Rule" id="MF_01458"/>
    </source>
</evidence>
<evidence type="ECO:0000313" key="18">
    <source>
        <dbReference type="EMBL" id="HHE32939.1"/>
    </source>
</evidence>
<evidence type="ECO:0000256" key="2">
    <source>
        <dbReference type="ARBA" id="ARBA00010044"/>
    </source>
</evidence>
<evidence type="ECO:0000256" key="13">
    <source>
        <dbReference type="ARBA" id="ARBA00061570"/>
    </source>
</evidence>
<dbReference type="AlphaFoldDB" id="A0A7C5HD77"/>
<accession>A0A7C5HD77</accession>
<dbReference type="SUPFAM" id="SSF140990">
    <property type="entry name" value="FtsH protease domain-like"/>
    <property type="match status" value="1"/>
</dbReference>
<evidence type="ECO:0000256" key="10">
    <source>
        <dbReference type="ARBA" id="ARBA00022989"/>
    </source>
</evidence>
<evidence type="ECO:0000256" key="15">
    <source>
        <dbReference type="RuleBase" id="RU003651"/>
    </source>
</evidence>
<dbReference type="Pfam" id="PF06480">
    <property type="entry name" value="FtsH_ext"/>
    <property type="match status" value="1"/>
</dbReference>
<comment type="cofactor">
    <cofactor evidence="14">
        <name>Zn(2+)</name>
        <dbReference type="ChEBI" id="CHEBI:29105"/>
    </cofactor>
    <text evidence="14">Binds 1 zinc ion per subunit.</text>
</comment>
<dbReference type="InterPro" id="IPR005936">
    <property type="entry name" value="FtsH"/>
</dbReference>
<evidence type="ECO:0000256" key="3">
    <source>
        <dbReference type="ARBA" id="ARBA00022670"/>
    </source>
</evidence>
<comment type="subunit">
    <text evidence="14">Homohexamer.</text>
</comment>
<dbReference type="Proteomes" id="UP000886058">
    <property type="component" value="Unassembled WGS sequence"/>
</dbReference>
<dbReference type="SMART" id="SM00382">
    <property type="entry name" value="AAA"/>
    <property type="match status" value="1"/>
</dbReference>
<feature type="region of interest" description="Disordered" evidence="16">
    <location>
        <begin position="661"/>
        <end position="686"/>
    </location>
</feature>
<gene>
    <name evidence="14" type="primary">ftsH</name>
    <name evidence="18" type="ORF">ENL07_10055</name>
</gene>
<evidence type="ECO:0000256" key="8">
    <source>
        <dbReference type="ARBA" id="ARBA00022833"/>
    </source>
</evidence>
<dbReference type="GO" id="GO:0016887">
    <property type="term" value="F:ATP hydrolysis activity"/>
    <property type="evidence" value="ECO:0007669"/>
    <property type="project" value="UniProtKB-UniRule"/>
</dbReference>
<dbReference type="InterPro" id="IPR003960">
    <property type="entry name" value="ATPase_AAA_CS"/>
</dbReference>
<sequence>MANNPFKLNNPYDNEQENGPKKPRFSIFYYLAVILLLIGFQLAFFWSGSTKEIPYSEFRQLILQNKVVSVKIAPEKIYVKLKQPLESKVADNKPEAQKPTLQLPGASQEPSTEVTVVPIRDEGLVPLLESSGIKYEAIPGNSWIGELLQWILPFGLLIGIYFFMFRRMGGPSSQFMNISKNKAALYENLDEHTRISFKDVAGLDEAKGEVMEVVDFLKDPKKYTKLGGKLPKGVLLVGPPGTGKTLLAKAVAGEADVPFFSISGSDFVEMFVGVGAARVRDLFKQAKEKAPCIIFIDEIDAVGRSRGKGFMMGANDERENTLNQLLVEMDGFSTDKGVILMAATNRADVLDTALLRPGRFDRQVVVDKPDLKGRTDIFKVHTKNLSLSPDVILKALASQTPGFAGAEIANAANEAALLASRRGKQQIEMKDFEDAIERVIAGLEKKNKVINPKEKEIVAYHEAGHAIVSWLMPENDPVQKISIVPRGVSALGYTLNVPLEDRYLMTKGELIARICGLLGGRIAEEVVFGEVSTGAQNDLERVTEIAYNMVMVYGMSDKIGYLSFVDSNNPYTGGPSLDKKYGDETGRMIDLEVKSIIEEARNKVFNMLSENRNKLETLARELLAKEIVQYCQIEEILGKRPAGKFSEHLTHDCQNGVEIRQDESAPAPAAVSAEVPPKESSLSDKELEELEDAVKRLRQSRNLSSN</sequence>
<dbReference type="InterPro" id="IPR000642">
    <property type="entry name" value="Peptidase_M41"/>
</dbReference>
<dbReference type="GO" id="GO:0030163">
    <property type="term" value="P:protein catabolic process"/>
    <property type="evidence" value="ECO:0007669"/>
    <property type="project" value="UniProtKB-UniRule"/>
</dbReference>
<evidence type="ECO:0000256" key="4">
    <source>
        <dbReference type="ARBA" id="ARBA00022692"/>
    </source>
</evidence>
<keyword evidence="11 14" id="KW-0482">Metalloprotease</keyword>
<feature type="region of interest" description="Disordered" evidence="16">
    <location>
        <begin position="90"/>
        <end position="109"/>
    </location>
</feature>
<feature type="binding site" evidence="14">
    <location>
        <position position="538"/>
    </location>
    <ligand>
        <name>Zn(2+)</name>
        <dbReference type="ChEBI" id="CHEBI:29105"/>
        <note>catalytic</note>
    </ligand>
</feature>
<dbReference type="Pfam" id="PF00004">
    <property type="entry name" value="AAA"/>
    <property type="match status" value="1"/>
</dbReference>
<feature type="active site" evidence="14">
    <location>
        <position position="462"/>
    </location>
</feature>
<evidence type="ECO:0000256" key="9">
    <source>
        <dbReference type="ARBA" id="ARBA00022840"/>
    </source>
</evidence>
<evidence type="ECO:0000256" key="6">
    <source>
        <dbReference type="ARBA" id="ARBA00022741"/>
    </source>
</evidence>
<dbReference type="PANTHER" id="PTHR43655:SF2">
    <property type="entry name" value="AFG3 LIKE MATRIX AAA PEPTIDASE SUBUNIT 2, ISOFORM A"/>
    <property type="match status" value="1"/>
</dbReference>
<evidence type="ECO:0000259" key="17">
    <source>
        <dbReference type="SMART" id="SM00382"/>
    </source>
</evidence>
<dbReference type="InterPro" id="IPR027417">
    <property type="entry name" value="P-loop_NTPase"/>
</dbReference>
<dbReference type="Gene3D" id="3.40.50.300">
    <property type="entry name" value="P-loop containing nucleotide triphosphate hydrolases"/>
    <property type="match status" value="1"/>
</dbReference>
<dbReference type="InterPro" id="IPR041569">
    <property type="entry name" value="AAA_lid_3"/>
</dbReference>
<name>A0A7C5HD77_9CHLB</name>
<feature type="transmembrane region" description="Helical" evidence="14">
    <location>
        <begin position="147"/>
        <end position="165"/>
    </location>
</feature>
<dbReference type="Gene3D" id="1.20.58.760">
    <property type="entry name" value="Peptidase M41"/>
    <property type="match status" value="1"/>
</dbReference>
<keyword evidence="7 14" id="KW-0378">Hydrolase</keyword>
<comment type="subcellular location">
    <subcellularLocation>
        <location evidence="14">Cell membrane</location>
        <topology evidence="14">Multi-pass membrane protein</topology>
        <orientation evidence="14">Cytoplasmic side</orientation>
    </subcellularLocation>
    <subcellularLocation>
        <location evidence="1">Membrane</location>
    </subcellularLocation>
</comment>
<dbReference type="InterPro" id="IPR011546">
    <property type="entry name" value="Pept_M41_FtsH_extracell"/>
</dbReference>
<dbReference type="InterPro" id="IPR050928">
    <property type="entry name" value="ATP-dep_Zn_Metalloprotease"/>
</dbReference>
<keyword evidence="4 14" id="KW-0812">Transmembrane</keyword>
<comment type="function">
    <text evidence="14">Acts as a processive, ATP-dependent zinc metallopeptidase for both cytoplasmic and membrane proteins. Plays a role in the quality control of integral membrane proteins.</text>
</comment>
<dbReference type="Pfam" id="PF01434">
    <property type="entry name" value="Peptidase_M41"/>
    <property type="match status" value="1"/>
</dbReference>
<keyword evidence="12 14" id="KW-0472">Membrane</keyword>
<dbReference type="SUPFAM" id="SSF52540">
    <property type="entry name" value="P-loop containing nucleoside triphosphate hydrolases"/>
    <property type="match status" value="1"/>
</dbReference>
<dbReference type="NCBIfam" id="TIGR01241">
    <property type="entry name" value="FtsH_fam"/>
    <property type="match status" value="1"/>
</dbReference>
<dbReference type="CDD" id="cd19501">
    <property type="entry name" value="RecA-like_FtsH"/>
    <property type="match status" value="1"/>
</dbReference>
<organism evidence="18">
    <name type="scientific">Chlorobaculum parvum</name>
    <dbReference type="NCBI Taxonomy" id="274539"/>
    <lineage>
        <taxon>Bacteria</taxon>
        <taxon>Pseudomonadati</taxon>
        <taxon>Chlorobiota</taxon>
        <taxon>Chlorobiia</taxon>
        <taxon>Chlorobiales</taxon>
        <taxon>Chlorobiaceae</taxon>
        <taxon>Chlorobaculum</taxon>
    </lineage>
</organism>
<feature type="binding site" evidence="14">
    <location>
        <position position="461"/>
    </location>
    <ligand>
        <name>Zn(2+)</name>
        <dbReference type="ChEBI" id="CHEBI:29105"/>
        <note>catalytic</note>
    </ligand>
</feature>
<keyword evidence="9 14" id="KW-0067">ATP-binding</keyword>
<comment type="similarity">
    <text evidence="13 14">In the central section; belongs to the AAA ATPase family.</text>
</comment>
<evidence type="ECO:0000256" key="7">
    <source>
        <dbReference type="ARBA" id="ARBA00022801"/>
    </source>
</evidence>
<dbReference type="GO" id="GO:0006508">
    <property type="term" value="P:proteolysis"/>
    <property type="evidence" value="ECO:0007669"/>
    <property type="project" value="UniProtKB-KW"/>
</dbReference>
<dbReference type="GO" id="GO:0004222">
    <property type="term" value="F:metalloendopeptidase activity"/>
    <property type="evidence" value="ECO:0007669"/>
    <property type="project" value="InterPro"/>
</dbReference>
<keyword evidence="3 14" id="KW-0645">Protease</keyword>
<keyword evidence="6 14" id="KW-0547">Nucleotide-binding</keyword>
<dbReference type="FunFam" id="1.20.58.760:FF:000001">
    <property type="entry name" value="ATP-dependent zinc metalloprotease FtsH"/>
    <property type="match status" value="1"/>
</dbReference>
<evidence type="ECO:0000256" key="12">
    <source>
        <dbReference type="ARBA" id="ARBA00023136"/>
    </source>
</evidence>